<evidence type="ECO:0000313" key="2">
    <source>
        <dbReference type="Proteomes" id="UP000199382"/>
    </source>
</evidence>
<dbReference type="STRING" id="571298.SAMN04488026_106225"/>
<name>A0A1G9GCB4_9RHOB</name>
<dbReference type="AlphaFoldDB" id="A0A1G9GCB4"/>
<organism evidence="1 2">
    <name type="scientific">Aliiruegeria lutimaris</name>
    <dbReference type="NCBI Taxonomy" id="571298"/>
    <lineage>
        <taxon>Bacteria</taxon>
        <taxon>Pseudomonadati</taxon>
        <taxon>Pseudomonadota</taxon>
        <taxon>Alphaproteobacteria</taxon>
        <taxon>Rhodobacterales</taxon>
        <taxon>Roseobacteraceae</taxon>
        <taxon>Aliiruegeria</taxon>
    </lineage>
</organism>
<gene>
    <name evidence="1" type="ORF">SAMN04488026_106225</name>
</gene>
<keyword evidence="2" id="KW-1185">Reference proteome</keyword>
<dbReference type="RefSeq" id="WP_093162096.1">
    <property type="nucleotide sequence ID" value="NZ_FNEK01000062.1"/>
</dbReference>
<dbReference type="Proteomes" id="UP000199382">
    <property type="component" value="Unassembled WGS sequence"/>
</dbReference>
<protein>
    <submittedName>
        <fullName evidence="1">Uncharacterized protein</fullName>
    </submittedName>
</protein>
<accession>A0A1G9GCB4</accession>
<reference evidence="1 2" key="1">
    <citation type="submission" date="2016-10" db="EMBL/GenBank/DDBJ databases">
        <authorList>
            <person name="de Groot N.N."/>
        </authorList>
    </citation>
    <scope>NUCLEOTIDE SEQUENCE [LARGE SCALE GENOMIC DNA]</scope>
    <source>
        <strain evidence="1 2">DSM 25294</strain>
    </source>
</reference>
<evidence type="ECO:0000313" key="1">
    <source>
        <dbReference type="EMBL" id="SDK98201.1"/>
    </source>
</evidence>
<dbReference type="EMBL" id="FNEK01000062">
    <property type="protein sequence ID" value="SDK98201.1"/>
    <property type="molecule type" value="Genomic_DNA"/>
</dbReference>
<proteinExistence type="predicted"/>
<sequence>MTMKDEKPNRRKEVRRVTAHEHERAKFTLEAAIEEMTATGGNIEVFSWMMLFGSAQLFAEIHGPDALGDAMAKLVRNETLRLKPSGSA</sequence>